<dbReference type="STRING" id="529505.SAMN05421761_102392"/>
<protein>
    <submittedName>
        <fullName evidence="2">Glycosyltransferase sugar-binding region containing DXD motif-containing protein</fullName>
    </submittedName>
</protein>
<keyword evidence="1 2" id="KW-0808">Transferase</keyword>
<dbReference type="InterPro" id="IPR051706">
    <property type="entry name" value="Glycosyltransferase_domain"/>
</dbReference>
<dbReference type="PANTHER" id="PTHR32385:SF15">
    <property type="entry name" value="INOSITOL PHOSPHOCERAMIDE MANNOSYLTRANSFERASE 1"/>
    <property type="match status" value="1"/>
</dbReference>
<dbReference type="RefSeq" id="WP_076498782.1">
    <property type="nucleotide sequence ID" value="NZ_FTOP01000002.1"/>
</dbReference>
<dbReference type="GO" id="GO:0051999">
    <property type="term" value="P:mannosyl-inositol phosphorylceramide biosynthetic process"/>
    <property type="evidence" value="ECO:0007669"/>
    <property type="project" value="TreeGrafter"/>
</dbReference>
<dbReference type="AlphaFoldDB" id="A0A1N7KWB8"/>
<dbReference type="GO" id="GO:0000030">
    <property type="term" value="F:mannosyltransferase activity"/>
    <property type="evidence" value="ECO:0007669"/>
    <property type="project" value="TreeGrafter"/>
</dbReference>
<dbReference type="SUPFAM" id="SSF53448">
    <property type="entry name" value="Nucleotide-diphospho-sugar transferases"/>
    <property type="match status" value="1"/>
</dbReference>
<evidence type="ECO:0000256" key="1">
    <source>
        <dbReference type="ARBA" id="ARBA00022679"/>
    </source>
</evidence>
<keyword evidence="3" id="KW-1185">Reference proteome</keyword>
<dbReference type="Proteomes" id="UP000186026">
    <property type="component" value="Unassembled WGS sequence"/>
</dbReference>
<dbReference type="PANTHER" id="PTHR32385">
    <property type="entry name" value="MANNOSYL PHOSPHORYLINOSITOL CERAMIDE SYNTHASE"/>
    <property type="match status" value="1"/>
</dbReference>
<proteinExistence type="predicted"/>
<dbReference type="GO" id="GO:0016020">
    <property type="term" value="C:membrane"/>
    <property type="evidence" value="ECO:0007669"/>
    <property type="project" value="GOC"/>
</dbReference>
<reference evidence="3" key="1">
    <citation type="submission" date="2017-01" db="EMBL/GenBank/DDBJ databases">
        <authorList>
            <person name="Varghese N."/>
            <person name="Submissions S."/>
        </authorList>
    </citation>
    <scope>NUCLEOTIDE SEQUENCE [LARGE SCALE GENOMIC DNA]</scope>
    <source>
        <strain evidence="3">DSM 46698</strain>
    </source>
</reference>
<organism evidence="2 3">
    <name type="scientific">Belliella pelovolcani</name>
    <dbReference type="NCBI Taxonomy" id="529505"/>
    <lineage>
        <taxon>Bacteria</taxon>
        <taxon>Pseudomonadati</taxon>
        <taxon>Bacteroidota</taxon>
        <taxon>Cytophagia</taxon>
        <taxon>Cytophagales</taxon>
        <taxon>Cyclobacteriaceae</taxon>
        <taxon>Belliella</taxon>
    </lineage>
</organism>
<dbReference type="InterPro" id="IPR029044">
    <property type="entry name" value="Nucleotide-diphossugar_trans"/>
</dbReference>
<gene>
    <name evidence="2" type="ORF">SAMN05421761_102392</name>
</gene>
<evidence type="ECO:0000313" key="3">
    <source>
        <dbReference type="Proteomes" id="UP000186026"/>
    </source>
</evidence>
<sequence length="233" mass="27581">MIPKIIHYCWFGPAKPSALELKCLASWKKYCPDYHIKLWNEDNFDVNYCEFTKEAYRLGKYAFVSDVARLYALQHEGGVYLDTDMLLLKPFPDWLIKSSTVLGKENRISINAAFIAAHQDSIIINDLLNKYKNLKFSKSPPLIPEVLTSLIVRLDEDIKSTCKVLEPDFFYPLPYKLKHLSYRKFITKDTIAVHLWIGSWKNYNRDNFTKIINNFISRFYLPKPIQYYKERFR</sequence>
<dbReference type="InterPro" id="IPR007577">
    <property type="entry name" value="GlycoTrfase_DXD_sugar-bd_CS"/>
</dbReference>
<dbReference type="Gene3D" id="3.90.550.20">
    <property type="match status" value="1"/>
</dbReference>
<name>A0A1N7KWB8_9BACT</name>
<evidence type="ECO:0000313" key="2">
    <source>
        <dbReference type="EMBL" id="SIS65837.1"/>
    </source>
</evidence>
<dbReference type="EMBL" id="FTOP01000002">
    <property type="protein sequence ID" value="SIS65837.1"/>
    <property type="molecule type" value="Genomic_DNA"/>
</dbReference>
<dbReference type="Pfam" id="PF04488">
    <property type="entry name" value="Gly_transf_sug"/>
    <property type="match status" value="1"/>
</dbReference>
<accession>A0A1N7KWB8</accession>
<dbReference type="OrthoDB" id="9802987at2"/>